<dbReference type="Pfam" id="PF00069">
    <property type="entry name" value="Pkinase"/>
    <property type="match status" value="1"/>
</dbReference>
<keyword evidence="2" id="KW-0723">Serine/threonine-protein kinase</keyword>
<feature type="compositionally biased region" description="Basic residues" evidence="7">
    <location>
        <begin position="420"/>
        <end position="431"/>
    </location>
</feature>
<evidence type="ECO:0000256" key="6">
    <source>
        <dbReference type="ARBA" id="ARBA00022840"/>
    </source>
</evidence>
<dbReference type="eggNOG" id="COG0515">
    <property type="taxonomic scope" value="Bacteria"/>
</dbReference>
<feature type="region of interest" description="Disordered" evidence="7">
    <location>
        <begin position="409"/>
        <end position="431"/>
    </location>
</feature>
<dbReference type="GO" id="GO:0005524">
    <property type="term" value="F:ATP binding"/>
    <property type="evidence" value="ECO:0007669"/>
    <property type="project" value="UniProtKB-KW"/>
</dbReference>
<proteinExistence type="predicted"/>
<dbReference type="SMART" id="SM00220">
    <property type="entry name" value="S_TKc"/>
    <property type="match status" value="1"/>
</dbReference>
<dbReference type="GO" id="GO:0004674">
    <property type="term" value="F:protein serine/threonine kinase activity"/>
    <property type="evidence" value="ECO:0007669"/>
    <property type="project" value="UniProtKB-KW"/>
</dbReference>
<dbReference type="GO" id="GO:0080090">
    <property type="term" value="P:regulation of primary metabolic process"/>
    <property type="evidence" value="ECO:0007669"/>
    <property type="project" value="UniProtKB-ARBA"/>
</dbReference>
<feature type="compositionally biased region" description="Pro residues" evidence="7">
    <location>
        <begin position="274"/>
        <end position="293"/>
    </location>
</feature>
<dbReference type="Gene3D" id="1.10.510.10">
    <property type="entry name" value="Transferase(Phosphotransferase) domain 1"/>
    <property type="match status" value="1"/>
</dbReference>
<protein>
    <recommendedName>
        <fullName evidence="1">non-specific serine/threonine protein kinase</fullName>
        <ecNumber evidence="1">2.7.11.1</ecNumber>
    </recommendedName>
</protein>
<keyword evidence="4" id="KW-0547">Nucleotide-binding</keyword>
<evidence type="ECO:0000256" key="7">
    <source>
        <dbReference type="SAM" id="MobiDB-lite"/>
    </source>
</evidence>
<evidence type="ECO:0000313" key="10">
    <source>
        <dbReference type="Proteomes" id="UP000004915"/>
    </source>
</evidence>
<organism evidence="9 10">
    <name type="scientific">Mycolicibacterium thermoresistibile (strain ATCC 19527 / DSM 44167 / CIP 105390 / JCM 6362 / NCTC 10409 / 316)</name>
    <name type="common">Mycobacterium thermoresistibile</name>
    <dbReference type="NCBI Taxonomy" id="1078020"/>
    <lineage>
        <taxon>Bacteria</taxon>
        <taxon>Bacillati</taxon>
        <taxon>Actinomycetota</taxon>
        <taxon>Actinomycetes</taxon>
        <taxon>Mycobacteriales</taxon>
        <taxon>Mycobacteriaceae</taxon>
        <taxon>Mycolicibacterium</taxon>
    </lineage>
</organism>
<dbReference type="Proteomes" id="UP000004915">
    <property type="component" value="Unassembled WGS sequence"/>
</dbReference>
<reference evidence="9 10" key="1">
    <citation type="submission" date="2011-11" db="EMBL/GenBank/DDBJ databases">
        <authorList>
            <consortium name="Tuberculosis Structural Genomics Consortium"/>
            <person name="Ioerger T.R."/>
        </authorList>
    </citation>
    <scope>NUCLEOTIDE SEQUENCE [LARGE SCALE GENOMIC DNA]</scope>
    <source>
        <strain evidence="10">ATCC 19527 / DSM 44167 / CIP 105390 / JCM 6362 / NCTC 10409 / 316</strain>
    </source>
</reference>
<dbReference type="EMBL" id="AGVE01000046">
    <property type="protein sequence ID" value="EHI11427.1"/>
    <property type="molecule type" value="Genomic_DNA"/>
</dbReference>
<dbReference type="Gene3D" id="3.30.200.20">
    <property type="entry name" value="Phosphorylase Kinase, domain 1"/>
    <property type="match status" value="1"/>
</dbReference>
<feature type="region of interest" description="Disordered" evidence="7">
    <location>
        <begin position="271"/>
        <end position="373"/>
    </location>
</feature>
<feature type="region of interest" description="Disordered" evidence="7">
    <location>
        <begin position="448"/>
        <end position="514"/>
    </location>
</feature>
<evidence type="ECO:0000256" key="3">
    <source>
        <dbReference type="ARBA" id="ARBA00022679"/>
    </source>
</evidence>
<name>G7CJ27_MYCT3</name>
<dbReference type="EC" id="2.7.11.1" evidence="1"/>
<evidence type="ECO:0000256" key="1">
    <source>
        <dbReference type="ARBA" id="ARBA00012513"/>
    </source>
</evidence>
<evidence type="ECO:0000256" key="2">
    <source>
        <dbReference type="ARBA" id="ARBA00022527"/>
    </source>
</evidence>
<dbReference type="SUPFAM" id="SSF56112">
    <property type="entry name" value="Protein kinase-like (PK-like)"/>
    <property type="match status" value="1"/>
</dbReference>
<evidence type="ECO:0000313" key="9">
    <source>
        <dbReference type="EMBL" id="EHI11427.1"/>
    </source>
</evidence>
<feature type="domain" description="Protein kinase" evidence="8">
    <location>
        <begin position="5"/>
        <end position="270"/>
    </location>
</feature>
<dbReference type="PANTHER" id="PTHR43289:SF6">
    <property type="entry name" value="SERINE_THREONINE-PROTEIN KINASE NEKL-3"/>
    <property type="match status" value="1"/>
</dbReference>
<dbReference type="InterPro" id="IPR000719">
    <property type="entry name" value="Prot_kinase_dom"/>
</dbReference>
<accession>G7CJ27</accession>
<gene>
    <name evidence="9" type="ORF">KEK_11048</name>
</gene>
<keyword evidence="5 9" id="KW-0418">Kinase</keyword>
<dbReference type="PROSITE" id="PS00108">
    <property type="entry name" value="PROTEIN_KINASE_ST"/>
    <property type="match status" value="1"/>
</dbReference>
<keyword evidence="3" id="KW-0808">Transferase</keyword>
<keyword evidence="6" id="KW-0067">ATP-binding</keyword>
<feature type="compositionally biased region" description="Basic residues" evidence="7">
    <location>
        <begin position="345"/>
        <end position="373"/>
    </location>
</feature>
<dbReference type="InterPro" id="IPR011009">
    <property type="entry name" value="Kinase-like_dom_sf"/>
</dbReference>
<dbReference type="CDD" id="cd14014">
    <property type="entry name" value="STKc_PknB_like"/>
    <property type="match status" value="1"/>
</dbReference>
<feature type="compositionally biased region" description="Low complexity" evidence="7">
    <location>
        <begin position="294"/>
        <end position="312"/>
    </location>
</feature>
<dbReference type="PANTHER" id="PTHR43289">
    <property type="entry name" value="MITOGEN-ACTIVATED PROTEIN KINASE KINASE KINASE 20-RELATED"/>
    <property type="match status" value="1"/>
</dbReference>
<sequence length="514" mass="56958">MVAGYRIEGILGTGGMGTVYLAKNPTLPRHDALKVLSTELSQDPGFRERFIKEADVASVLDHPNIVSIYARGETEEGQLWIAMQYVPGTDAEAALRAETMTPWRATHIVSEVAKALDYAHQRNVVHHDVKPANFLLSDDPGDDEKVLLSDFGVARALDDGNAAMDNSLIATLAYAAPEVIAGGAIDGRADLYSLGCTLFRMLSGRKPFHDAEGPAAIMLAHLHQEPPKLSEFVPWSSPQLDWVVAKALAKDPAQRFQTAREFARAAAEAVREAAPPPDAVREAPPPMPPPRPQPQFGVSPSVVPPVGVSPGQNLQWTAAGCPGRPAGQRRPAAGCPSYRPAPERPRRHQSTGWPHPRHPRHPRRPRRWTRRPRSPRWWRTRRPRQWPVRPPPPGCRRSAGYPSCRPAAECPSCPREPQRHPPRRPRAPHRRHRIRCRIRCRTRRPCWTTRSSPEPGGCWSAPPTTGRFRSTPPASPRPPGPSRRRCTPRSPAAGRSRRSTPCRWSSPPRPAPRG</sequence>
<keyword evidence="10" id="KW-1185">Reference proteome</keyword>
<dbReference type="InterPro" id="IPR008271">
    <property type="entry name" value="Ser/Thr_kinase_AS"/>
</dbReference>
<dbReference type="AlphaFoldDB" id="G7CJ27"/>
<evidence type="ECO:0000256" key="4">
    <source>
        <dbReference type="ARBA" id="ARBA00022741"/>
    </source>
</evidence>
<dbReference type="PROSITE" id="PS50011">
    <property type="entry name" value="PROTEIN_KINASE_DOM"/>
    <property type="match status" value="1"/>
</dbReference>
<evidence type="ECO:0000259" key="8">
    <source>
        <dbReference type="PROSITE" id="PS50011"/>
    </source>
</evidence>
<evidence type="ECO:0000256" key="5">
    <source>
        <dbReference type="ARBA" id="ARBA00022777"/>
    </source>
</evidence>
<comment type="caution">
    <text evidence="9">The sequence shown here is derived from an EMBL/GenBank/DDBJ whole genome shotgun (WGS) entry which is preliminary data.</text>
</comment>